<keyword evidence="2" id="KW-0378">Hydrolase</keyword>
<evidence type="ECO:0000259" key="1">
    <source>
        <dbReference type="Pfam" id="PF00561"/>
    </source>
</evidence>
<name>A0A243QB23_9ACTN</name>
<dbReference type="SUPFAM" id="SSF53474">
    <property type="entry name" value="alpha/beta-Hydrolases"/>
    <property type="match status" value="1"/>
</dbReference>
<dbReference type="EMBL" id="NGFO01000010">
    <property type="protein sequence ID" value="OUC78939.1"/>
    <property type="molecule type" value="Genomic_DNA"/>
</dbReference>
<accession>A0A243QB23</accession>
<reference evidence="2 3" key="1">
    <citation type="submission" date="2017-05" db="EMBL/GenBank/DDBJ databases">
        <title>Biotechnological potential of actinobacteria isolated from South African environments.</title>
        <authorList>
            <person name="Le Roes-Hill M."/>
            <person name="Prins A."/>
            <person name="Durrell K.A."/>
        </authorList>
    </citation>
    <scope>NUCLEOTIDE SEQUENCE [LARGE SCALE GENOMIC DNA]</scope>
    <source>
        <strain evidence="2">BS2</strain>
    </source>
</reference>
<dbReference type="InterPro" id="IPR000073">
    <property type="entry name" value="AB_hydrolase_1"/>
</dbReference>
<feature type="domain" description="AB hydrolase-1" evidence="1">
    <location>
        <begin position="39"/>
        <end position="266"/>
    </location>
</feature>
<dbReference type="GO" id="GO:0016787">
    <property type="term" value="F:hydrolase activity"/>
    <property type="evidence" value="ECO:0007669"/>
    <property type="project" value="UniProtKB-KW"/>
</dbReference>
<evidence type="ECO:0000313" key="3">
    <source>
        <dbReference type="Proteomes" id="UP000194632"/>
    </source>
</evidence>
<dbReference type="Pfam" id="PF00561">
    <property type="entry name" value="Abhydrolase_1"/>
    <property type="match status" value="1"/>
</dbReference>
<gene>
    <name evidence="2" type="ORF">CA982_10740</name>
</gene>
<proteinExistence type="predicted"/>
<dbReference type="InterPro" id="IPR029058">
    <property type="entry name" value="AB_hydrolase_fold"/>
</dbReference>
<dbReference type="AlphaFoldDB" id="A0A243QB23"/>
<dbReference type="OrthoDB" id="334507at2"/>
<evidence type="ECO:0000313" key="2">
    <source>
        <dbReference type="EMBL" id="OUC78939.1"/>
    </source>
</evidence>
<dbReference type="PANTHER" id="PTHR43689:SF8">
    <property type="entry name" value="ALPHA_BETA-HYDROLASES SUPERFAMILY PROTEIN"/>
    <property type="match status" value="1"/>
</dbReference>
<keyword evidence="3" id="KW-1185">Reference proteome</keyword>
<organism evidence="2 3">
    <name type="scientific">Gordonia lacunae</name>
    <dbReference type="NCBI Taxonomy" id="417102"/>
    <lineage>
        <taxon>Bacteria</taxon>
        <taxon>Bacillati</taxon>
        <taxon>Actinomycetota</taxon>
        <taxon>Actinomycetes</taxon>
        <taxon>Mycobacteriales</taxon>
        <taxon>Gordoniaceae</taxon>
        <taxon>Gordonia</taxon>
    </lineage>
</organism>
<protein>
    <submittedName>
        <fullName evidence="2">Alpha/beta hydrolase</fullName>
    </submittedName>
</protein>
<dbReference type="PANTHER" id="PTHR43689">
    <property type="entry name" value="HYDROLASE"/>
    <property type="match status" value="1"/>
</dbReference>
<dbReference type="STRING" id="417102.CA982_10740"/>
<dbReference type="Gene3D" id="3.40.50.1820">
    <property type="entry name" value="alpha/beta hydrolase"/>
    <property type="match status" value="1"/>
</dbReference>
<comment type="caution">
    <text evidence="2">The sequence shown here is derived from an EMBL/GenBank/DDBJ whole genome shotgun (WGS) entry which is preliminary data.</text>
</comment>
<dbReference type="PRINTS" id="PR00111">
    <property type="entry name" value="ABHYDROLASE"/>
</dbReference>
<sequence>MPPVRVERSLPEPDFVDVDGTTVATYVFGPENGSPAGDIVFCHGTPWSSAVWAEIATHLSRRYRVFLWDMPGYGQSMRSLTTDLGLPAQMRRLAALLSYWNLGRPHVVAHDIGGGVALGAHLLHSAEFASLALWDVVTLHPWGSPFFRLVAEHAEVFGRLPAELHSALVREYIAGAANHGLSPGWLDRLSRPWTTGLGQAAFYRQIAALEPAHTEPIVERLHAVRCDVAIGWGREDPWIPVEQAAGLQELLPGHAPVTIVDGAGHLTPVEAGQRVREVLDRWLPGDSSDEHLA</sequence>
<dbReference type="Proteomes" id="UP000194632">
    <property type="component" value="Unassembled WGS sequence"/>
</dbReference>